<protein>
    <recommendedName>
        <fullName evidence="1">tRNA(Ile)-lysidine synthetase</fullName>
        <ecNumber evidence="1">6.3.4.19</ecNumber>
    </recommendedName>
</protein>
<dbReference type="InterPro" id="IPR012795">
    <property type="entry name" value="tRNA_Ile_lys_synt_N"/>
</dbReference>
<name>A0A9P6JNT0_9AGAR</name>
<dbReference type="InterPro" id="IPR014729">
    <property type="entry name" value="Rossmann-like_a/b/a_fold"/>
</dbReference>
<dbReference type="GO" id="GO:0005524">
    <property type="term" value="F:ATP binding"/>
    <property type="evidence" value="ECO:0007669"/>
    <property type="project" value="UniProtKB-KW"/>
</dbReference>
<dbReference type="EC" id="6.3.4.19" evidence="1"/>
<evidence type="ECO:0000256" key="5">
    <source>
        <dbReference type="ARBA" id="ARBA00022840"/>
    </source>
</evidence>
<dbReference type="NCBIfam" id="TIGR02432">
    <property type="entry name" value="lysidine_TilS_N"/>
    <property type="match status" value="1"/>
</dbReference>
<dbReference type="EMBL" id="MU157865">
    <property type="protein sequence ID" value="KAF9526939.1"/>
    <property type="molecule type" value="Genomic_DNA"/>
</dbReference>
<feature type="domain" description="tRNA(Ile)-lysidine/2-thiocytidine synthase N-terminal" evidence="7">
    <location>
        <begin position="31"/>
        <end position="241"/>
    </location>
</feature>
<dbReference type="PANTHER" id="PTHR43033:SF1">
    <property type="entry name" value="TRNA(ILE)-LYSIDINE SYNTHASE-RELATED"/>
    <property type="match status" value="1"/>
</dbReference>
<dbReference type="HAMAP" id="MF_01161">
    <property type="entry name" value="tRNA_Ile_lys_synt"/>
    <property type="match status" value="1"/>
</dbReference>
<dbReference type="OrthoDB" id="434144at2759"/>
<dbReference type="Pfam" id="PF01171">
    <property type="entry name" value="ATP_bind_3"/>
    <property type="match status" value="1"/>
</dbReference>
<evidence type="ECO:0000256" key="6">
    <source>
        <dbReference type="ARBA" id="ARBA00048539"/>
    </source>
</evidence>
<evidence type="ECO:0000313" key="9">
    <source>
        <dbReference type="Proteomes" id="UP000807306"/>
    </source>
</evidence>
<keyword evidence="2" id="KW-0436">Ligase</keyword>
<evidence type="ECO:0000256" key="3">
    <source>
        <dbReference type="ARBA" id="ARBA00022694"/>
    </source>
</evidence>
<dbReference type="PANTHER" id="PTHR43033">
    <property type="entry name" value="TRNA(ILE)-LYSIDINE SYNTHASE-RELATED"/>
    <property type="match status" value="1"/>
</dbReference>
<keyword evidence="4" id="KW-0547">Nucleotide-binding</keyword>
<keyword evidence="5" id="KW-0067">ATP-binding</keyword>
<comment type="caution">
    <text evidence="8">The sequence shown here is derived from an EMBL/GenBank/DDBJ whole genome shotgun (WGS) entry which is preliminary data.</text>
</comment>
<dbReference type="GO" id="GO:0032267">
    <property type="term" value="F:tRNA(Ile)-lysidine synthase activity"/>
    <property type="evidence" value="ECO:0007669"/>
    <property type="project" value="UniProtKB-EC"/>
</dbReference>
<dbReference type="AlphaFoldDB" id="A0A9P6JNT0"/>
<comment type="catalytic activity">
    <reaction evidence="6">
        <text>cytidine(34) in tRNA(Ile2) + L-lysine + ATP = lysidine(34) in tRNA(Ile2) + AMP + diphosphate + H(+)</text>
        <dbReference type="Rhea" id="RHEA:43744"/>
        <dbReference type="Rhea" id="RHEA-COMP:10625"/>
        <dbReference type="Rhea" id="RHEA-COMP:10670"/>
        <dbReference type="ChEBI" id="CHEBI:15378"/>
        <dbReference type="ChEBI" id="CHEBI:30616"/>
        <dbReference type="ChEBI" id="CHEBI:32551"/>
        <dbReference type="ChEBI" id="CHEBI:33019"/>
        <dbReference type="ChEBI" id="CHEBI:82748"/>
        <dbReference type="ChEBI" id="CHEBI:83665"/>
        <dbReference type="ChEBI" id="CHEBI:456215"/>
        <dbReference type="EC" id="6.3.4.19"/>
    </reaction>
</comment>
<proteinExistence type="inferred from homology"/>
<dbReference type="InterPro" id="IPR011063">
    <property type="entry name" value="TilS/TtcA_N"/>
</dbReference>
<dbReference type="SUPFAM" id="SSF52402">
    <property type="entry name" value="Adenine nucleotide alpha hydrolases-like"/>
    <property type="match status" value="1"/>
</dbReference>
<dbReference type="CDD" id="cd01992">
    <property type="entry name" value="TilS_N"/>
    <property type="match status" value="1"/>
</dbReference>
<dbReference type="GO" id="GO:0008033">
    <property type="term" value="P:tRNA processing"/>
    <property type="evidence" value="ECO:0007669"/>
    <property type="project" value="UniProtKB-KW"/>
</dbReference>
<dbReference type="Gene3D" id="3.40.50.620">
    <property type="entry name" value="HUPs"/>
    <property type="match status" value="1"/>
</dbReference>
<organism evidence="8 9">
    <name type="scientific">Crepidotus variabilis</name>
    <dbReference type="NCBI Taxonomy" id="179855"/>
    <lineage>
        <taxon>Eukaryota</taxon>
        <taxon>Fungi</taxon>
        <taxon>Dikarya</taxon>
        <taxon>Basidiomycota</taxon>
        <taxon>Agaricomycotina</taxon>
        <taxon>Agaricomycetes</taxon>
        <taxon>Agaricomycetidae</taxon>
        <taxon>Agaricales</taxon>
        <taxon>Agaricineae</taxon>
        <taxon>Crepidotaceae</taxon>
        <taxon>Crepidotus</taxon>
    </lineage>
</organism>
<reference evidence="8" key="1">
    <citation type="submission" date="2020-11" db="EMBL/GenBank/DDBJ databases">
        <authorList>
            <consortium name="DOE Joint Genome Institute"/>
            <person name="Ahrendt S."/>
            <person name="Riley R."/>
            <person name="Andreopoulos W."/>
            <person name="Labutti K."/>
            <person name="Pangilinan J."/>
            <person name="Ruiz-Duenas F.J."/>
            <person name="Barrasa J.M."/>
            <person name="Sanchez-Garcia M."/>
            <person name="Camarero S."/>
            <person name="Miyauchi S."/>
            <person name="Serrano A."/>
            <person name="Linde D."/>
            <person name="Babiker R."/>
            <person name="Drula E."/>
            <person name="Ayuso-Fernandez I."/>
            <person name="Pacheco R."/>
            <person name="Padilla G."/>
            <person name="Ferreira P."/>
            <person name="Barriuso J."/>
            <person name="Kellner H."/>
            <person name="Castanera R."/>
            <person name="Alfaro M."/>
            <person name="Ramirez L."/>
            <person name="Pisabarro A.G."/>
            <person name="Kuo A."/>
            <person name="Tritt A."/>
            <person name="Lipzen A."/>
            <person name="He G."/>
            <person name="Yan M."/>
            <person name="Ng V."/>
            <person name="Cullen D."/>
            <person name="Martin F."/>
            <person name="Rosso M.-N."/>
            <person name="Henrissat B."/>
            <person name="Hibbett D."/>
            <person name="Martinez A.T."/>
            <person name="Grigoriev I.V."/>
        </authorList>
    </citation>
    <scope>NUCLEOTIDE SEQUENCE</scope>
    <source>
        <strain evidence="8">CBS 506.95</strain>
    </source>
</reference>
<evidence type="ECO:0000256" key="2">
    <source>
        <dbReference type="ARBA" id="ARBA00022598"/>
    </source>
</evidence>
<evidence type="ECO:0000259" key="7">
    <source>
        <dbReference type="Pfam" id="PF01171"/>
    </source>
</evidence>
<dbReference type="InterPro" id="IPR012094">
    <property type="entry name" value="tRNA_Ile_lys_synt"/>
</dbReference>
<keyword evidence="3" id="KW-0819">tRNA processing</keyword>
<sequence>MASRLARPISSTEFKRALLTALPPVELSKTLVVANSGGPDSTCLLFLLNRYLKEDNDAKRWPAMPPRRLLSLSVDHNLQSSSASMAAQAAKIASSLGIEHNTSKLAWGVQKNPQKPGPGDKIEEVARDMRLKAFIEVMTRLEANGIVMGHHEDDQVETMLMRLGRNASSLGLAGMKPCRRWGMGDRSQEYGIEGMRKWVIRPLLSFPKDRIVATCDDNSLDYVQDKTNFQPQLTTRNAIRHILRSDSHTRGDVVASTMETVPAPMARQLRDIQEAARKRTLPFDLTTEVEQLRQESRIIREEEDEREKAVDLLISTHRLPSPPGTFMMPSSTFRETRTLGVEINFLYRISRYVSPDHWGHPRAQLGRNQVSVNRLAIHLLDFERLAKYPNNSICCGSQVWWKMVRVTDSRVREGSAIGLAKPHELAWIISRQPPRKQDSRNASGNQSTSIKVLERLESLKPGSHGSPELLYDNRFIIRFHLDKIPSKFTNPNEMAPSTSWCIQRFIGRMSGEDVLNMIVPRLCRIGSM</sequence>
<gene>
    <name evidence="8" type="ORF">CPB83DRAFT_434630</name>
</gene>
<dbReference type="Proteomes" id="UP000807306">
    <property type="component" value="Unassembled WGS sequence"/>
</dbReference>
<evidence type="ECO:0000313" key="8">
    <source>
        <dbReference type="EMBL" id="KAF9526939.1"/>
    </source>
</evidence>
<keyword evidence="9" id="KW-1185">Reference proteome</keyword>
<evidence type="ECO:0000256" key="1">
    <source>
        <dbReference type="ARBA" id="ARBA00013267"/>
    </source>
</evidence>
<accession>A0A9P6JNT0</accession>
<evidence type="ECO:0000256" key="4">
    <source>
        <dbReference type="ARBA" id="ARBA00022741"/>
    </source>
</evidence>